<dbReference type="EMBL" id="CAXLJM020000111">
    <property type="protein sequence ID" value="CAL8136628.1"/>
    <property type="molecule type" value="Genomic_DNA"/>
</dbReference>
<sequence length="671" mass="76773">MVRTHIKTLIFILLATFNFFTIIAEFPKECFSKLFPSFNKEWEKYVLYFVNNKEPLHDQPSPENLISTRIVVAEDMKGLDRGAYRLSDTFNVIIQQLEEDYMNQMNRTRYLNDIFVPSRSIFLFITSNNSEKTSGRNLELANWHKEFQVFSALKLILTLPQPNKCNRNDSSVIVICSGYCSSAPQPVADFEKGLANAGLHAVLHSLFWNGNRKVLPAIVHNVYSFIEDTPKEEQGVCLSQTNRIHYKCTKGIMTMLTYGKIHNLTMDLKIQTITNLINYGIQQYDQGPELITDFVGFHSVDKALSIVTQLKFGEFDSRSCLYCPTVKHNGEEGNLLEFGVWGEPFSPGIWLTILSIFIFGIGCCYIYHRHVQHVFQKLINYWAAVFGAQVSPRYFILVSCFAFLLSQIYSNGLTSIITVGKTTEGFKTIEELLQAGYKILFNEAEAAGNFEDTYGNDFKRMGLPTEGAFEISYSASLYNNLIRMSQKNARLALVIRTSMANLYIALSMNWFQTQNLTKGIFTCFVAEQTMLEAQTLSILKSENQYWLYVTSQRLRASGLHYKWNEWSRWHHLLNQSLLDRKHKEGLDFINLPKFLVMQLVWGALLTTALAIFCVETKLSGIRQGIPKGIIACVNVICNHSKRLFRRQSKQPSIIQIKECLTESGETHTDAD</sequence>
<organism evidence="2 3">
    <name type="scientific">Orchesella dallaii</name>
    <dbReference type="NCBI Taxonomy" id="48710"/>
    <lineage>
        <taxon>Eukaryota</taxon>
        <taxon>Metazoa</taxon>
        <taxon>Ecdysozoa</taxon>
        <taxon>Arthropoda</taxon>
        <taxon>Hexapoda</taxon>
        <taxon>Collembola</taxon>
        <taxon>Entomobryomorpha</taxon>
        <taxon>Entomobryoidea</taxon>
        <taxon>Orchesellidae</taxon>
        <taxon>Orchesellinae</taxon>
        <taxon>Orchesella</taxon>
    </lineage>
</organism>
<feature type="transmembrane region" description="Helical" evidence="1">
    <location>
        <begin position="491"/>
        <end position="511"/>
    </location>
</feature>
<feature type="transmembrane region" description="Helical" evidence="1">
    <location>
        <begin position="348"/>
        <end position="367"/>
    </location>
</feature>
<name>A0ABP1RV42_9HEXA</name>
<gene>
    <name evidence="2" type="ORF">ODALV1_LOCUS26535</name>
</gene>
<reference evidence="2 3" key="1">
    <citation type="submission" date="2024-08" db="EMBL/GenBank/DDBJ databases">
        <authorList>
            <person name="Cucini C."/>
            <person name="Frati F."/>
        </authorList>
    </citation>
    <scope>NUCLEOTIDE SEQUENCE [LARGE SCALE GENOMIC DNA]</scope>
</reference>
<accession>A0ABP1RV42</accession>
<dbReference type="Proteomes" id="UP001642540">
    <property type="component" value="Unassembled WGS sequence"/>
</dbReference>
<keyword evidence="1" id="KW-1133">Transmembrane helix</keyword>
<keyword evidence="1" id="KW-0812">Transmembrane</keyword>
<protein>
    <submittedName>
        <fullName evidence="2">Uncharacterized protein</fullName>
    </submittedName>
</protein>
<feature type="transmembrane region" description="Helical" evidence="1">
    <location>
        <begin position="594"/>
        <end position="614"/>
    </location>
</feature>
<evidence type="ECO:0000313" key="3">
    <source>
        <dbReference type="Proteomes" id="UP001642540"/>
    </source>
</evidence>
<evidence type="ECO:0000256" key="1">
    <source>
        <dbReference type="SAM" id="Phobius"/>
    </source>
</evidence>
<proteinExistence type="predicted"/>
<evidence type="ECO:0000313" key="2">
    <source>
        <dbReference type="EMBL" id="CAL8136628.1"/>
    </source>
</evidence>
<keyword evidence="1" id="KW-0472">Membrane</keyword>
<keyword evidence="3" id="KW-1185">Reference proteome</keyword>
<comment type="caution">
    <text evidence="2">The sequence shown here is derived from an EMBL/GenBank/DDBJ whole genome shotgun (WGS) entry which is preliminary data.</text>
</comment>